<dbReference type="GO" id="GO:0061575">
    <property type="term" value="F:cyclin-dependent protein serine/threonine kinase activator activity"/>
    <property type="evidence" value="ECO:0007669"/>
    <property type="project" value="InterPro"/>
</dbReference>
<dbReference type="OrthoDB" id="5963at2759"/>
<dbReference type="PANTHER" id="PTHR12683">
    <property type="entry name" value="CDK-ACTIVATING KINASE ASSEMBLY FACTOR MAT1"/>
    <property type="match status" value="1"/>
</dbReference>
<reference evidence="11 12" key="1">
    <citation type="submission" date="2016-08" db="EMBL/GenBank/DDBJ databases">
        <title>Genomes of anaerobic fungi encode conserved fungal cellulosomes for biomass hydrolysis.</title>
        <authorList>
            <consortium name="DOE Joint Genome Institute"/>
            <person name="Haitjema C.H."/>
            <person name="Gilmore S.P."/>
            <person name="Henske J.K."/>
            <person name="Solomon K.V."/>
            <person name="De Groot R."/>
            <person name="Kuo A."/>
            <person name="Mondo S.J."/>
            <person name="Salamov A.A."/>
            <person name="Labutti K."/>
            <person name="Zhao Z."/>
            <person name="Chiniquy J."/>
            <person name="Barry K."/>
            <person name="Brewer H.M."/>
            <person name="Purvine S.O."/>
            <person name="Wright A.T."/>
            <person name="Boxma B."/>
            <person name="Van Alen T."/>
            <person name="Hackstein J.H."/>
            <person name="Baker S.E."/>
            <person name="Grigoriev I.V."/>
            <person name="O'Malley M.A."/>
        </authorList>
    </citation>
    <scope>NUCLEOTIDE SEQUENCE [LARGE SCALE GENOMIC DNA]</scope>
    <source>
        <strain evidence="12">finn</strain>
    </source>
</reference>
<name>A0A1Y1V063_9FUNG</name>
<dbReference type="PROSITE" id="PS50089">
    <property type="entry name" value="ZF_RING_2"/>
    <property type="match status" value="1"/>
</dbReference>
<evidence type="ECO:0000256" key="7">
    <source>
        <dbReference type="ARBA" id="ARBA00029873"/>
    </source>
</evidence>
<dbReference type="FunFam" id="3.30.40.10:FF:000037">
    <property type="entry name" value="Cdk-activating kinase assembly factor MAT1, centre"/>
    <property type="match status" value="1"/>
</dbReference>
<dbReference type="Proteomes" id="UP000193719">
    <property type="component" value="Unassembled WGS sequence"/>
</dbReference>
<dbReference type="GO" id="GO:0006357">
    <property type="term" value="P:regulation of transcription by RNA polymerase II"/>
    <property type="evidence" value="ECO:0007669"/>
    <property type="project" value="TreeGrafter"/>
</dbReference>
<keyword evidence="3" id="KW-0479">Metal-binding</keyword>
<dbReference type="InterPro" id="IPR004575">
    <property type="entry name" value="MAT1/Tfb3"/>
</dbReference>
<evidence type="ECO:0000256" key="4">
    <source>
        <dbReference type="ARBA" id="ARBA00022771"/>
    </source>
</evidence>
<evidence type="ECO:0000256" key="5">
    <source>
        <dbReference type="ARBA" id="ARBA00022833"/>
    </source>
</evidence>
<proteinExistence type="predicted"/>
<reference evidence="11 12" key="2">
    <citation type="submission" date="2016-08" db="EMBL/GenBank/DDBJ databases">
        <title>Pervasive Adenine N6-methylation of Active Genes in Fungi.</title>
        <authorList>
            <consortium name="DOE Joint Genome Institute"/>
            <person name="Mondo S.J."/>
            <person name="Dannebaum R.O."/>
            <person name="Kuo R.C."/>
            <person name="Labutti K."/>
            <person name="Haridas S."/>
            <person name="Kuo A."/>
            <person name="Salamov A."/>
            <person name="Ahrendt S.R."/>
            <person name="Lipzen A."/>
            <person name="Sullivan W."/>
            <person name="Andreopoulos W.B."/>
            <person name="Clum A."/>
            <person name="Lindquist E."/>
            <person name="Daum C."/>
            <person name="Ramamoorthy G.K."/>
            <person name="Gryganskyi A."/>
            <person name="Culley D."/>
            <person name="Magnuson J.K."/>
            <person name="James T.Y."/>
            <person name="O'Malley M.A."/>
            <person name="Stajich J.E."/>
            <person name="Spatafora J.W."/>
            <person name="Visel A."/>
            <person name="Grigoriev I.V."/>
        </authorList>
    </citation>
    <scope>NUCLEOTIDE SEQUENCE [LARGE SCALE GENOMIC DNA]</scope>
    <source>
        <strain evidence="12">finn</strain>
    </source>
</reference>
<dbReference type="Pfam" id="PF06391">
    <property type="entry name" value="MAT1"/>
    <property type="match status" value="1"/>
</dbReference>
<dbReference type="NCBIfam" id="TIGR00570">
    <property type="entry name" value="cdk7"/>
    <property type="match status" value="1"/>
</dbReference>
<evidence type="ECO:0000313" key="11">
    <source>
        <dbReference type="EMBL" id="ORX43612.1"/>
    </source>
</evidence>
<dbReference type="InterPro" id="IPR001841">
    <property type="entry name" value="Znf_RING"/>
</dbReference>
<dbReference type="GO" id="GO:0006289">
    <property type="term" value="P:nucleotide-excision repair"/>
    <property type="evidence" value="ECO:0007669"/>
    <property type="project" value="InterPro"/>
</dbReference>
<feature type="domain" description="RING-type" evidence="10">
    <location>
        <begin position="18"/>
        <end position="62"/>
    </location>
</feature>
<keyword evidence="12" id="KW-1185">Reference proteome</keyword>
<gene>
    <name evidence="11" type="ORF">BCR36DRAFT_586548</name>
</gene>
<dbReference type="STRING" id="1754191.A0A1Y1V063"/>
<evidence type="ECO:0000256" key="6">
    <source>
        <dbReference type="ARBA" id="ARBA00023242"/>
    </source>
</evidence>
<dbReference type="PROSITE" id="PS00518">
    <property type="entry name" value="ZF_RING_1"/>
    <property type="match status" value="1"/>
</dbReference>
<dbReference type="Pfam" id="PF17121">
    <property type="entry name" value="zf-C3HC4_5"/>
    <property type="match status" value="1"/>
</dbReference>
<evidence type="ECO:0000256" key="2">
    <source>
        <dbReference type="ARBA" id="ARBA00022257"/>
    </source>
</evidence>
<evidence type="ECO:0000256" key="8">
    <source>
        <dbReference type="ARBA" id="ARBA00033277"/>
    </source>
</evidence>
<dbReference type="AlphaFoldDB" id="A0A1Y1V063"/>
<comment type="caution">
    <text evidence="11">The sequence shown here is derived from an EMBL/GenBank/DDBJ whole genome shotgun (WGS) entry which is preliminary data.</text>
</comment>
<evidence type="ECO:0000256" key="9">
    <source>
        <dbReference type="PROSITE-ProRule" id="PRU00175"/>
    </source>
</evidence>
<dbReference type="InterPro" id="IPR017907">
    <property type="entry name" value="Znf_RING_CS"/>
</dbReference>
<evidence type="ECO:0000313" key="12">
    <source>
        <dbReference type="Proteomes" id="UP000193719"/>
    </source>
</evidence>
<evidence type="ECO:0000256" key="3">
    <source>
        <dbReference type="ARBA" id="ARBA00022723"/>
    </source>
</evidence>
<dbReference type="Gene3D" id="3.30.40.10">
    <property type="entry name" value="Zinc/RING finger domain, C3HC4 (zinc finger)"/>
    <property type="match status" value="1"/>
</dbReference>
<keyword evidence="5" id="KW-0862">Zinc</keyword>
<sequence>MSKENVQQAIPSFENVVCPICKSQKYLNPNMKILVSPCFHKMCESCINRLYTHGAAPCPICKAILRKTYFVPQTFENLYVEKEVQIRKKVGKLFNKRLEDFGGDLRKYNDYLEVVEEIMFNLANNIDVKETNEKIEKWRIENQALITTNAAKQVIIIIYSKSIFI</sequence>
<protein>
    <recommendedName>
        <fullName evidence="2">RNA polymerase II transcription factor B subunit 3</fullName>
    </recommendedName>
    <alternativeName>
        <fullName evidence="8">RNA polymerase II transcription factor B 38 kDa subunit</fullName>
    </alternativeName>
    <alternativeName>
        <fullName evidence="7">RNA polymerase II transcription factor B p38 subunit</fullName>
    </alternativeName>
</protein>
<dbReference type="SUPFAM" id="SSF57850">
    <property type="entry name" value="RING/U-box"/>
    <property type="match status" value="1"/>
</dbReference>
<dbReference type="EMBL" id="MCFH01000051">
    <property type="protein sequence ID" value="ORX43612.1"/>
    <property type="molecule type" value="Genomic_DNA"/>
</dbReference>
<comment type="subcellular location">
    <subcellularLocation>
        <location evidence="1">Nucleus</location>
    </subcellularLocation>
</comment>
<dbReference type="InterPro" id="IPR013083">
    <property type="entry name" value="Znf_RING/FYVE/PHD"/>
</dbReference>
<evidence type="ECO:0000259" key="10">
    <source>
        <dbReference type="PROSITE" id="PS50089"/>
    </source>
</evidence>
<dbReference type="PANTHER" id="PTHR12683:SF13">
    <property type="entry name" value="CDK-ACTIVATING KINASE ASSEMBLY FACTOR MAT1"/>
    <property type="match status" value="1"/>
</dbReference>
<keyword evidence="4 9" id="KW-0863">Zinc-finger</keyword>
<dbReference type="GO" id="GO:0005675">
    <property type="term" value="C:transcription factor TFIIH holo complex"/>
    <property type="evidence" value="ECO:0007669"/>
    <property type="project" value="InterPro"/>
</dbReference>
<dbReference type="InterPro" id="IPR015877">
    <property type="entry name" value="MAT1_centre"/>
</dbReference>
<keyword evidence="6" id="KW-0539">Nucleus</keyword>
<organism evidence="11 12">
    <name type="scientific">Piromyces finnis</name>
    <dbReference type="NCBI Taxonomy" id="1754191"/>
    <lineage>
        <taxon>Eukaryota</taxon>
        <taxon>Fungi</taxon>
        <taxon>Fungi incertae sedis</taxon>
        <taxon>Chytridiomycota</taxon>
        <taxon>Chytridiomycota incertae sedis</taxon>
        <taxon>Neocallimastigomycetes</taxon>
        <taxon>Neocallimastigales</taxon>
        <taxon>Neocallimastigaceae</taxon>
        <taxon>Piromyces</taxon>
    </lineage>
</organism>
<dbReference type="GO" id="GO:0008270">
    <property type="term" value="F:zinc ion binding"/>
    <property type="evidence" value="ECO:0007669"/>
    <property type="project" value="UniProtKB-KW"/>
</dbReference>
<accession>A0A1Y1V063</accession>
<evidence type="ECO:0000256" key="1">
    <source>
        <dbReference type="ARBA" id="ARBA00004123"/>
    </source>
</evidence>
<dbReference type="SMART" id="SM00184">
    <property type="entry name" value="RING"/>
    <property type="match status" value="1"/>
</dbReference>